<evidence type="ECO:0000313" key="12">
    <source>
        <dbReference type="Proteomes" id="UP000799766"/>
    </source>
</evidence>
<dbReference type="Pfam" id="PF09402">
    <property type="entry name" value="MSC"/>
    <property type="match status" value="1"/>
</dbReference>
<evidence type="ECO:0000313" key="11">
    <source>
        <dbReference type="EMBL" id="KAF2455245.1"/>
    </source>
</evidence>
<dbReference type="InterPro" id="IPR011015">
    <property type="entry name" value="LEM/LEM-like_dom_sf"/>
</dbReference>
<dbReference type="EMBL" id="MU001687">
    <property type="protein sequence ID" value="KAF2455245.1"/>
    <property type="molecule type" value="Genomic_DNA"/>
</dbReference>
<keyword evidence="2" id="KW-0597">Phosphoprotein</keyword>
<dbReference type="GO" id="GO:0005783">
    <property type="term" value="C:endoplasmic reticulum"/>
    <property type="evidence" value="ECO:0007669"/>
    <property type="project" value="TreeGrafter"/>
</dbReference>
<proteinExistence type="predicted"/>
<gene>
    <name evidence="11" type="ORF">BDY21DRAFT_350257</name>
</gene>
<dbReference type="InterPro" id="IPR018996">
    <property type="entry name" value="Man1/Src1-like_C"/>
</dbReference>
<evidence type="ECO:0000256" key="1">
    <source>
        <dbReference type="ARBA" id="ARBA00004540"/>
    </source>
</evidence>
<dbReference type="GO" id="GO:0005637">
    <property type="term" value="C:nuclear inner membrane"/>
    <property type="evidence" value="ECO:0007669"/>
    <property type="project" value="UniProtKB-SubCell"/>
</dbReference>
<feature type="compositionally biased region" description="Basic and acidic residues" evidence="7">
    <location>
        <begin position="211"/>
        <end position="236"/>
    </location>
</feature>
<dbReference type="PANTHER" id="PTHR47808:SF2">
    <property type="entry name" value="LEM DOMAIN-CONTAINING PROTEIN 2"/>
    <property type="match status" value="1"/>
</dbReference>
<keyword evidence="3 8" id="KW-0812">Transmembrane</keyword>
<name>A0A6A6NU00_9PEZI</name>
<sequence>MADEDLAYLDPSFDPNSVTMPKLRQILLTHNVQYPSSAKKHDLVELFNQNVAPQAKRILAARARTKRSTRGIEDMSSQGGTAAEPDEGDSMPPPSAAKRSSRRTTRAQTAESEETPTTRPKPERSPVKRGSRKTLRPPEEEGEEPPERPAARRGRHSSRATSHVKEEDSEPETWHVQGEMSNFSSDNPFQSGSSPPAPEKPRRRMTLGIEQEDRREKNSDRRKTDNYEVNRGDSGHKPSRKSMDVPVSLLKKRATPAPPNVVEPGEEFTPEEQLELEQEQAENGGAAVLPPRRPKRSVPSSNTAKIAPLAISLAMFAGFAAVWRQEKLEVGYCGVGPAPSGMQIPEWANFVKPSCEPCPPHASCYENLRTECDKDFVLKSHPLSLSGLIPLPPTCEPDTEKEWIVSQFAKRAVNELRDRNAKYECGDLTDEEGVPLPSPGLGEDELKEEVASKRKKGMSQAEFDELWAPALGEILRQEDVTSNVDGNGRRVLSSNSLSRIPLLCSIRRSVRLTLARYIWKLVALFLVLALGFYAKLSFARKKQTEKRSKQLASAVLNMLAEQAAYNAYDPKAYPEPWISVSQLRDDILRDEFSPSKRIRVWKRVSELVEHNSNVRPAVREGRSGDISRVWEWIGAIRVVDDGRGDGRRSSSRFSLGASYADSPGALSPSLVDGGHPEMKQFKKWDEGGSVLA</sequence>
<dbReference type="InterPro" id="IPR041885">
    <property type="entry name" value="MAN1_winged_helix_dom"/>
</dbReference>
<dbReference type="Gene3D" id="1.10.10.1180">
    <property type="entry name" value="MAN1, winged-helix domain"/>
    <property type="match status" value="1"/>
</dbReference>
<evidence type="ECO:0000256" key="4">
    <source>
        <dbReference type="ARBA" id="ARBA00022989"/>
    </source>
</evidence>
<dbReference type="Gene3D" id="1.10.720.40">
    <property type="match status" value="1"/>
</dbReference>
<feature type="compositionally biased region" description="Polar residues" evidence="7">
    <location>
        <begin position="179"/>
        <end position="194"/>
    </location>
</feature>
<reference evidence="11" key="1">
    <citation type="journal article" date="2020" name="Stud. Mycol.">
        <title>101 Dothideomycetes genomes: a test case for predicting lifestyles and emergence of pathogens.</title>
        <authorList>
            <person name="Haridas S."/>
            <person name="Albert R."/>
            <person name="Binder M."/>
            <person name="Bloem J."/>
            <person name="Labutti K."/>
            <person name="Salamov A."/>
            <person name="Andreopoulos B."/>
            <person name="Baker S."/>
            <person name="Barry K."/>
            <person name="Bills G."/>
            <person name="Bluhm B."/>
            <person name="Cannon C."/>
            <person name="Castanera R."/>
            <person name="Culley D."/>
            <person name="Daum C."/>
            <person name="Ezra D."/>
            <person name="Gonzalez J."/>
            <person name="Henrissat B."/>
            <person name="Kuo A."/>
            <person name="Liang C."/>
            <person name="Lipzen A."/>
            <person name="Lutzoni F."/>
            <person name="Magnuson J."/>
            <person name="Mondo S."/>
            <person name="Nolan M."/>
            <person name="Ohm R."/>
            <person name="Pangilinan J."/>
            <person name="Park H.-J."/>
            <person name="Ramirez L."/>
            <person name="Alfaro M."/>
            <person name="Sun H."/>
            <person name="Tritt A."/>
            <person name="Yoshinaga Y."/>
            <person name="Zwiers L.-H."/>
            <person name="Turgeon B."/>
            <person name="Goodwin S."/>
            <person name="Spatafora J."/>
            <person name="Crous P."/>
            <person name="Grigoriev I."/>
        </authorList>
    </citation>
    <scope>NUCLEOTIDE SEQUENCE</scope>
    <source>
        <strain evidence="11">ATCC 16933</strain>
    </source>
</reference>
<organism evidence="11 12">
    <name type="scientific">Lineolata rhizophorae</name>
    <dbReference type="NCBI Taxonomy" id="578093"/>
    <lineage>
        <taxon>Eukaryota</taxon>
        <taxon>Fungi</taxon>
        <taxon>Dikarya</taxon>
        <taxon>Ascomycota</taxon>
        <taxon>Pezizomycotina</taxon>
        <taxon>Dothideomycetes</taxon>
        <taxon>Dothideomycetes incertae sedis</taxon>
        <taxon>Lineolatales</taxon>
        <taxon>Lineolataceae</taxon>
        <taxon>Lineolata</taxon>
    </lineage>
</organism>
<dbReference type="CDD" id="cd12935">
    <property type="entry name" value="LEM_like"/>
    <property type="match status" value="1"/>
</dbReference>
<evidence type="ECO:0000256" key="2">
    <source>
        <dbReference type="ARBA" id="ARBA00022553"/>
    </source>
</evidence>
<dbReference type="GO" id="GO:0071763">
    <property type="term" value="P:nuclear membrane organization"/>
    <property type="evidence" value="ECO:0007669"/>
    <property type="project" value="TreeGrafter"/>
</dbReference>
<dbReference type="GO" id="GO:0003682">
    <property type="term" value="F:chromatin binding"/>
    <property type="evidence" value="ECO:0007669"/>
    <property type="project" value="InterPro"/>
</dbReference>
<dbReference type="PANTHER" id="PTHR47808">
    <property type="entry name" value="INNER NUCLEAR MEMBRANE PROTEIN HEH2-RELATED"/>
    <property type="match status" value="1"/>
</dbReference>
<evidence type="ECO:0000259" key="9">
    <source>
        <dbReference type="Pfam" id="PF09402"/>
    </source>
</evidence>
<feature type="region of interest" description="Disordered" evidence="7">
    <location>
        <begin position="60"/>
        <end position="300"/>
    </location>
</feature>
<dbReference type="InterPro" id="IPR044780">
    <property type="entry name" value="Heh2/Src1"/>
</dbReference>
<dbReference type="AlphaFoldDB" id="A0A6A6NU00"/>
<evidence type="ECO:0000256" key="7">
    <source>
        <dbReference type="SAM" id="MobiDB-lite"/>
    </source>
</evidence>
<feature type="transmembrane region" description="Helical" evidence="8">
    <location>
        <begin position="517"/>
        <end position="538"/>
    </location>
</feature>
<feature type="domain" description="Man1/Src1-like C-terminal" evidence="9">
    <location>
        <begin position="312"/>
        <end position="634"/>
    </location>
</feature>
<dbReference type="Proteomes" id="UP000799766">
    <property type="component" value="Unassembled WGS sequence"/>
</dbReference>
<keyword evidence="5 8" id="KW-0472">Membrane</keyword>
<evidence type="ECO:0000256" key="8">
    <source>
        <dbReference type="SAM" id="Phobius"/>
    </source>
</evidence>
<dbReference type="InterPro" id="IPR025856">
    <property type="entry name" value="HeH/LEM_domain"/>
</dbReference>
<evidence type="ECO:0000256" key="6">
    <source>
        <dbReference type="ARBA" id="ARBA00023242"/>
    </source>
</evidence>
<accession>A0A6A6NU00</accession>
<dbReference type="Pfam" id="PF12949">
    <property type="entry name" value="HeH"/>
    <property type="match status" value="1"/>
</dbReference>
<evidence type="ECO:0000259" key="10">
    <source>
        <dbReference type="Pfam" id="PF12949"/>
    </source>
</evidence>
<protein>
    <submittedName>
        <fullName evidence="11">Man1-Src1p-C-terminal domain-containing protein</fullName>
    </submittedName>
</protein>
<keyword evidence="4 8" id="KW-1133">Transmembrane helix</keyword>
<comment type="subcellular location">
    <subcellularLocation>
        <location evidence="1">Nucleus inner membrane</location>
    </subcellularLocation>
</comment>
<keyword evidence="6" id="KW-0539">Nucleus</keyword>
<evidence type="ECO:0000256" key="5">
    <source>
        <dbReference type="ARBA" id="ARBA00023136"/>
    </source>
</evidence>
<keyword evidence="12" id="KW-1185">Reference proteome</keyword>
<feature type="domain" description="HeH/LEM" evidence="10">
    <location>
        <begin position="15"/>
        <end position="49"/>
    </location>
</feature>
<feature type="compositionally biased region" description="Acidic residues" evidence="7">
    <location>
        <begin position="264"/>
        <end position="280"/>
    </location>
</feature>
<dbReference type="GO" id="GO:0034399">
    <property type="term" value="C:nuclear periphery"/>
    <property type="evidence" value="ECO:0007669"/>
    <property type="project" value="TreeGrafter"/>
</dbReference>
<dbReference type="OrthoDB" id="2503928at2759"/>
<evidence type="ECO:0000256" key="3">
    <source>
        <dbReference type="ARBA" id="ARBA00022692"/>
    </source>
</evidence>